<reference evidence="2" key="1">
    <citation type="submission" date="2015-10" db="EMBL/GenBank/DDBJ databases">
        <authorList>
            <person name="Luecker S."/>
            <person name="Luecker S."/>
        </authorList>
    </citation>
    <scope>NUCLEOTIDE SEQUENCE [LARGE SCALE GENOMIC DNA]</scope>
</reference>
<accession>A0A0S4LJW6</accession>
<sequence length="76" mass="8351">MRKQGQKKDDIVILRVRVTAELNAALEAAADRACRSKLRHARVLLGIALGLITEKSPLMTSDAQIRANLAKAKTRD</sequence>
<dbReference type="STRING" id="1742973.COMA2_30330"/>
<dbReference type="EMBL" id="CZPZ01000023">
    <property type="protein sequence ID" value="CUS37551.1"/>
    <property type="molecule type" value="Genomic_DNA"/>
</dbReference>
<dbReference type="AlphaFoldDB" id="A0A0S4LJW6"/>
<evidence type="ECO:0000313" key="2">
    <source>
        <dbReference type="Proteomes" id="UP000198736"/>
    </source>
</evidence>
<evidence type="ECO:0000313" key="1">
    <source>
        <dbReference type="EMBL" id="CUS37551.1"/>
    </source>
</evidence>
<name>A0A0S4LJW6_9BACT</name>
<gene>
    <name evidence="1" type="ORF">COMA2_30330</name>
</gene>
<keyword evidence="2" id="KW-1185">Reference proteome</keyword>
<protein>
    <submittedName>
        <fullName evidence="1">Uncharacterized protein</fullName>
    </submittedName>
</protein>
<organism evidence="1 2">
    <name type="scientific">Candidatus Nitrospira nitrificans</name>
    <dbReference type="NCBI Taxonomy" id="1742973"/>
    <lineage>
        <taxon>Bacteria</taxon>
        <taxon>Pseudomonadati</taxon>
        <taxon>Nitrospirota</taxon>
        <taxon>Nitrospiria</taxon>
        <taxon>Nitrospirales</taxon>
        <taxon>Nitrospiraceae</taxon>
        <taxon>Nitrospira</taxon>
    </lineage>
</organism>
<dbReference type="Proteomes" id="UP000198736">
    <property type="component" value="Unassembled WGS sequence"/>
</dbReference>
<proteinExistence type="predicted"/>